<evidence type="ECO:0000256" key="2">
    <source>
        <dbReference type="ARBA" id="ARBA00012539"/>
    </source>
</evidence>
<evidence type="ECO:0000256" key="12">
    <source>
        <dbReference type="SAM" id="Phobius"/>
    </source>
</evidence>
<protein>
    <recommendedName>
        <fullName evidence="2">cellulose synthase (UDP-forming)</fullName>
        <ecNumber evidence="2">2.4.1.12</ecNumber>
    </recommendedName>
</protein>
<evidence type="ECO:0000256" key="1">
    <source>
        <dbReference type="ARBA" id="ARBA00004429"/>
    </source>
</evidence>
<dbReference type="InterPro" id="IPR029044">
    <property type="entry name" value="Nucleotide-diphossugar_trans"/>
</dbReference>
<sequence>MDYKMNIKRVLIILSLLVSWIYIGWRFLYTLPTGWALIAGLALVTVELILIIQSTLNYITLFKPTKYAKPELPKVLPTVDIFIATYNESSDVLTRTILGCKNIEYDKEKMNIWLCDDGRRAEARKLAEKLGIKYLDRPTNEHAKAGNLNNAMAYTNGELVVTLDADMVPKPNFLKHTVGFFNDQNVAFVQTPQSFFNEDIFQYNSFQGRNIPNEQDNFMQNIQSGRDRFNAAIYVGSNTIFSRTALDSVGGFATGTITEDMATGMLLQAKGYKTIAYSEVLAQGLAPESLDDLISQRIRWARGNIQTIRKWNPLTLKGLTVMQRLLYLGSASYWYFGLFKMIFILSPIVYLLFGVPFLNTTVSAIMTIWLPYFLFTNIANYIINGRKVSFFWSNIQETILTPSLAWAVLVETILKKPIKFKVTPKGIQSKKEASLNKAFLKPASVLLFVSLIAAVKGVLVLIDSLEYGYYAGPIINLFWICFNIVLILCSFMIAYERPRDSQAESFERDYEVDIVNVSSNHSSIKAKCLDVFDNGCTVMLPELERLDGSVKLIIHGKEGEHELEARLTYYNEYSEGYKAQFTFFHMPLEQTQAWVREVYGNKVNEEDIEYGEKSGMVYAISKYIFSMSKLTFNQKQLSPKFQVSILCLLTLLPEPLGNAVEEVAVGKEKSNLPIKDIPYSGRIIDQTEASIVDISTGGCQISLPKQVEMAIGSKLDVFLPESNYSFAGEIIQVNNDGKDSTVDVQFLEEDSRELLYDKMKQDNRI</sequence>
<dbReference type="GeneID" id="301140790"/>
<name>A0ABU6P352_9BACI</name>
<dbReference type="Proteomes" id="UP001342826">
    <property type="component" value="Unassembled WGS sequence"/>
</dbReference>
<evidence type="ECO:0000259" key="13">
    <source>
        <dbReference type="Pfam" id="PF07238"/>
    </source>
</evidence>
<dbReference type="PRINTS" id="PR01439">
    <property type="entry name" value="CELLSNTHASEA"/>
</dbReference>
<dbReference type="EC" id="2.4.1.12" evidence="2"/>
<accession>A0ABU6P352</accession>
<feature type="transmembrane region" description="Helical" evidence="12">
    <location>
        <begin position="12"/>
        <end position="29"/>
    </location>
</feature>
<dbReference type="CDD" id="cd06421">
    <property type="entry name" value="CESA_CelA_like"/>
    <property type="match status" value="1"/>
</dbReference>
<keyword evidence="8" id="KW-0135">Cellulose biosynthesis</keyword>
<evidence type="ECO:0000256" key="5">
    <source>
        <dbReference type="ARBA" id="ARBA00022676"/>
    </source>
</evidence>
<dbReference type="InterPro" id="IPR050321">
    <property type="entry name" value="Glycosyltr_2/OpgH_subfam"/>
</dbReference>
<evidence type="ECO:0000256" key="11">
    <source>
        <dbReference type="ARBA" id="ARBA00048682"/>
    </source>
</evidence>
<dbReference type="SUPFAM" id="SSF53448">
    <property type="entry name" value="Nucleotide-diphospho-sugar transferases"/>
    <property type="match status" value="1"/>
</dbReference>
<dbReference type="InterPro" id="IPR001173">
    <property type="entry name" value="Glyco_trans_2-like"/>
</dbReference>
<keyword evidence="6 15" id="KW-0808">Transferase</keyword>
<keyword evidence="9 12" id="KW-1133">Transmembrane helix</keyword>
<evidence type="ECO:0000256" key="8">
    <source>
        <dbReference type="ARBA" id="ARBA00022916"/>
    </source>
</evidence>
<gene>
    <name evidence="15" type="ORF">P9271_19270</name>
</gene>
<dbReference type="PANTHER" id="PTHR43867:SF2">
    <property type="entry name" value="CELLULOSE SYNTHASE CATALYTIC SUBUNIT A [UDP-FORMING]"/>
    <property type="match status" value="1"/>
</dbReference>
<dbReference type="EMBL" id="JARTFS010000016">
    <property type="protein sequence ID" value="MED4403453.1"/>
    <property type="molecule type" value="Genomic_DNA"/>
</dbReference>
<proteinExistence type="predicted"/>
<comment type="subcellular location">
    <subcellularLocation>
        <location evidence="1">Cell inner membrane</location>
        <topology evidence="1">Multi-pass membrane protein</topology>
    </subcellularLocation>
</comment>
<evidence type="ECO:0000256" key="3">
    <source>
        <dbReference type="ARBA" id="ARBA00022475"/>
    </source>
</evidence>
<feature type="domain" description="Glycosyltransferase 2-like" evidence="14">
    <location>
        <begin position="160"/>
        <end position="343"/>
    </location>
</feature>
<dbReference type="RefSeq" id="WP_066228353.1">
    <property type="nucleotide sequence ID" value="NZ_JARTFQ010000001.1"/>
</dbReference>
<keyword evidence="3" id="KW-1003">Cell membrane</keyword>
<dbReference type="Pfam" id="PF13632">
    <property type="entry name" value="Glyco_trans_2_3"/>
    <property type="match status" value="1"/>
</dbReference>
<dbReference type="Gene3D" id="2.40.10.220">
    <property type="entry name" value="predicted glycosyltransferase like domains"/>
    <property type="match status" value="1"/>
</dbReference>
<evidence type="ECO:0000313" key="16">
    <source>
        <dbReference type="Proteomes" id="UP001342826"/>
    </source>
</evidence>
<feature type="domain" description="PilZ" evidence="13">
    <location>
        <begin position="686"/>
        <end position="753"/>
    </location>
</feature>
<keyword evidence="10 12" id="KW-0472">Membrane</keyword>
<evidence type="ECO:0000256" key="7">
    <source>
        <dbReference type="ARBA" id="ARBA00022692"/>
    </source>
</evidence>
<keyword evidence="7 12" id="KW-0812">Transmembrane</keyword>
<keyword evidence="4" id="KW-0997">Cell inner membrane</keyword>
<dbReference type="InterPro" id="IPR003919">
    <property type="entry name" value="Cell_synth_A"/>
</dbReference>
<dbReference type="InterPro" id="IPR009875">
    <property type="entry name" value="PilZ_domain"/>
</dbReference>
<feature type="transmembrane region" description="Helical" evidence="12">
    <location>
        <begin position="35"/>
        <end position="59"/>
    </location>
</feature>
<keyword evidence="5 15" id="KW-0328">Glycosyltransferase</keyword>
<dbReference type="Pfam" id="PF07238">
    <property type="entry name" value="PilZ"/>
    <property type="match status" value="1"/>
</dbReference>
<evidence type="ECO:0000259" key="14">
    <source>
        <dbReference type="Pfam" id="PF13632"/>
    </source>
</evidence>
<reference evidence="15 16" key="1">
    <citation type="submission" date="2023-03" db="EMBL/GenBank/DDBJ databases">
        <title>Bacillus Genome Sequencing.</title>
        <authorList>
            <person name="Dunlap C."/>
        </authorList>
    </citation>
    <scope>NUCLEOTIDE SEQUENCE [LARGE SCALE GENOMIC DNA]</scope>
    <source>
        <strain evidence="15 16">NRS-1717</strain>
    </source>
</reference>
<feature type="transmembrane region" description="Helical" evidence="12">
    <location>
        <begin position="474"/>
        <end position="495"/>
    </location>
</feature>
<keyword evidence="16" id="KW-1185">Reference proteome</keyword>
<evidence type="ECO:0000256" key="10">
    <source>
        <dbReference type="ARBA" id="ARBA00023136"/>
    </source>
</evidence>
<comment type="catalytic activity">
    <reaction evidence="11">
        <text>[(1-&gt;4)-beta-D-glucosyl](n) + UDP-alpha-D-glucose = [(1-&gt;4)-beta-D-glucosyl](n+1) + UDP + H(+)</text>
        <dbReference type="Rhea" id="RHEA:19929"/>
        <dbReference type="Rhea" id="RHEA-COMP:10033"/>
        <dbReference type="Rhea" id="RHEA-COMP:10034"/>
        <dbReference type="ChEBI" id="CHEBI:15378"/>
        <dbReference type="ChEBI" id="CHEBI:18246"/>
        <dbReference type="ChEBI" id="CHEBI:58223"/>
        <dbReference type="ChEBI" id="CHEBI:58885"/>
        <dbReference type="EC" id="2.4.1.12"/>
    </reaction>
</comment>
<feature type="transmembrane region" description="Helical" evidence="12">
    <location>
        <begin position="333"/>
        <end position="358"/>
    </location>
</feature>
<evidence type="ECO:0000256" key="9">
    <source>
        <dbReference type="ARBA" id="ARBA00022989"/>
    </source>
</evidence>
<evidence type="ECO:0000256" key="6">
    <source>
        <dbReference type="ARBA" id="ARBA00022679"/>
    </source>
</evidence>
<comment type="caution">
    <text evidence="15">The sequence shown here is derived from an EMBL/GenBank/DDBJ whole genome shotgun (WGS) entry which is preliminary data.</text>
</comment>
<feature type="transmembrane region" description="Helical" evidence="12">
    <location>
        <begin position="438"/>
        <end position="462"/>
    </location>
</feature>
<evidence type="ECO:0000256" key="4">
    <source>
        <dbReference type="ARBA" id="ARBA00022519"/>
    </source>
</evidence>
<evidence type="ECO:0000313" key="15">
    <source>
        <dbReference type="EMBL" id="MED4403453.1"/>
    </source>
</evidence>
<dbReference type="PANTHER" id="PTHR43867">
    <property type="entry name" value="CELLULOSE SYNTHASE CATALYTIC SUBUNIT A [UDP-FORMING]"/>
    <property type="match status" value="1"/>
</dbReference>
<organism evidence="15 16">
    <name type="scientific">Metabacillus fastidiosus</name>
    <dbReference type="NCBI Taxonomy" id="1458"/>
    <lineage>
        <taxon>Bacteria</taxon>
        <taxon>Bacillati</taxon>
        <taxon>Bacillota</taxon>
        <taxon>Bacilli</taxon>
        <taxon>Bacillales</taxon>
        <taxon>Bacillaceae</taxon>
        <taxon>Metabacillus</taxon>
    </lineage>
</organism>
<dbReference type="GO" id="GO:0016757">
    <property type="term" value="F:glycosyltransferase activity"/>
    <property type="evidence" value="ECO:0007669"/>
    <property type="project" value="UniProtKB-KW"/>
</dbReference>
<feature type="transmembrane region" description="Helical" evidence="12">
    <location>
        <begin position="364"/>
        <end position="383"/>
    </location>
</feature>
<dbReference type="Gene3D" id="3.90.550.10">
    <property type="entry name" value="Spore Coat Polysaccharide Biosynthesis Protein SpsA, Chain A"/>
    <property type="match status" value="1"/>
</dbReference>
<dbReference type="SUPFAM" id="SSF141371">
    <property type="entry name" value="PilZ domain-like"/>
    <property type="match status" value="1"/>
</dbReference>